<dbReference type="RefSeq" id="WP_184974445.1">
    <property type="nucleotide sequence ID" value="NZ_JACHJK010000024.1"/>
</dbReference>
<dbReference type="AlphaFoldDB" id="A0A7W9UVI3"/>
<evidence type="ECO:0000313" key="2">
    <source>
        <dbReference type="Proteomes" id="UP000585836"/>
    </source>
</evidence>
<organism evidence="1 2">
    <name type="scientific">Streptomyces echinatus</name>
    <dbReference type="NCBI Taxonomy" id="67293"/>
    <lineage>
        <taxon>Bacteria</taxon>
        <taxon>Bacillati</taxon>
        <taxon>Actinomycetota</taxon>
        <taxon>Actinomycetes</taxon>
        <taxon>Kitasatosporales</taxon>
        <taxon>Streptomycetaceae</taxon>
        <taxon>Streptomyces</taxon>
    </lineage>
</organism>
<reference evidence="1 2" key="1">
    <citation type="submission" date="2020-08" db="EMBL/GenBank/DDBJ databases">
        <title>Genomic Encyclopedia of Type Strains, Phase III (KMG-III): the genomes of soil and plant-associated and newly described type strains.</title>
        <authorList>
            <person name="Whitman W."/>
        </authorList>
    </citation>
    <scope>NUCLEOTIDE SEQUENCE [LARGE SCALE GENOMIC DNA]</scope>
    <source>
        <strain evidence="1 2">CECT 3313</strain>
    </source>
</reference>
<evidence type="ECO:0000313" key="1">
    <source>
        <dbReference type="EMBL" id="MBB5932296.1"/>
    </source>
</evidence>
<sequence length="204" mass="21212">MTTPSPRGHRDLAWAIKQQARRVGERTPTVRGSDWRQAVVQTVGTDGTVTTTDGIVARRLQSYPGPAAGDVIIVTISSSGNWLAAGRLATGDGGWTPFTLASGWTAIASYNTPSYRLYPDGTAGLCGIGTMSGAIAAGVTVATLPAEATPLKNSRVTVSVAPGYFGVMTVTSGGAITLTDYNPTPLATGTKYAQFDALSRYRLV</sequence>
<accession>A0A7W9UVI3</accession>
<dbReference type="Proteomes" id="UP000585836">
    <property type="component" value="Unassembled WGS sequence"/>
</dbReference>
<protein>
    <submittedName>
        <fullName evidence="1">Uncharacterized protein</fullName>
    </submittedName>
</protein>
<keyword evidence="2" id="KW-1185">Reference proteome</keyword>
<dbReference type="EMBL" id="JACHJK010000024">
    <property type="protein sequence ID" value="MBB5932296.1"/>
    <property type="molecule type" value="Genomic_DNA"/>
</dbReference>
<name>A0A7W9UVI3_9ACTN</name>
<gene>
    <name evidence="1" type="ORF">FHS34_007806</name>
</gene>
<comment type="caution">
    <text evidence="1">The sequence shown here is derived from an EMBL/GenBank/DDBJ whole genome shotgun (WGS) entry which is preliminary data.</text>
</comment>
<proteinExistence type="predicted"/>